<sequence length="254" mass="28057">MHIEERLEFVDSLPALPATIKPRAFSANSVGTPINPNKESATVGPEMMNIYMAGVSEQNREDVDNCKLLVQNAASQLYDPIKELHQWYTYYVNSLAKLGWVTQAFQLKNQTIRNSGLTMDVLAVHVLQGLVGANAPKLAQLAALAVEGVKNNQGLINIYNRKAELGSDAKFDMSPVWQTAQGSPMMILNCNTLNVRESTRGILFWKSTTQSTTIRTAAQASYLNLAVYDRVRYSVLDKLGQAADDYLEGIPGFQ</sequence>
<accession>A0ABY8MUV8</accession>
<dbReference type="Proteomes" id="UP001243713">
    <property type="component" value="Chromosome"/>
</dbReference>
<keyword evidence="2" id="KW-1185">Reference proteome</keyword>
<evidence type="ECO:0000313" key="2">
    <source>
        <dbReference type="Proteomes" id="UP001243713"/>
    </source>
</evidence>
<dbReference type="EMBL" id="CP093428">
    <property type="protein sequence ID" value="WGK91148.1"/>
    <property type="molecule type" value="Genomic_DNA"/>
</dbReference>
<name>A0ABY8MUV8_9PSED</name>
<evidence type="ECO:0000313" key="1">
    <source>
        <dbReference type="EMBL" id="WGK91148.1"/>
    </source>
</evidence>
<organism evidence="1 2">
    <name type="scientific">Pseudomonas migulae</name>
    <dbReference type="NCBI Taxonomy" id="78543"/>
    <lineage>
        <taxon>Bacteria</taxon>
        <taxon>Pseudomonadati</taxon>
        <taxon>Pseudomonadota</taxon>
        <taxon>Gammaproteobacteria</taxon>
        <taxon>Pseudomonadales</taxon>
        <taxon>Pseudomonadaceae</taxon>
        <taxon>Pseudomonas</taxon>
    </lineage>
</organism>
<dbReference type="RefSeq" id="WP_280162822.1">
    <property type="nucleotide sequence ID" value="NZ_CP093428.1"/>
</dbReference>
<reference evidence="1 2" key="1">
    <citation type="submission" date="2022-03" db="EMBL/GenBank/DDBJ databases">
        <title>Plant growth promoting endophytes with ACC deaminase activity.</title>
        <authorList>
            <person name="Charles T."/>
            <person name="Van Dyk A."/>
            <person name="Cheng J."/>
            <person name="Heil J."/>
        </authorList>
    </citation>
    <scope>NUCLEOTIDE SEQUENCE [LARGE SCALE GENOMIC DNA]</scope>
    <source>
        <strain evidence="1 2">8R6</strain>
    </source>
</reference>
<gene>
    <name evidence="1" type="ORF">MOQ58_02855</name>
</gene>
<proteinExistence type="predicted"/>
<protein>
    <submittedName>
        <fullName evidence="1">Uncharacterized protein</fullName>
    </submittedName>
</protein>